<keyword evidence="1" id="KW-1133">Transmembrane helix</keyword>
<evidence type="ECO:0000313" key="3">
    <source>
        <dbReference type="Proteomes" id="UP000610594"/>
    </source>
</evidence>
<dbReference type="Proteomes" id="UP000610594">
    <property type="component" value="Unassembled WGS sequence"/>
</dbReference>
<keyword evidence="1" id="KW-0812">Transmembrane</keyword>
<reference evidence="2 3" key="1">
    <citation type="submission" date="2019-10" db="EMBL/GenBank/DDBJ databases">
        <title>Taxonomy of Antarctic Massilia spp.: description of Massilia rubra sp. nov., Massilia aquatica sp. nov., Massilia mucilaginosa sp. nov., Massilia frigida sp. nov. isolated from streams, lakes and regoliths.</title>
        <authorList>
            <person name="Holochova P."/>
            <person name="Sedlacek I."/>
            <person name="Kralova S."/>
            <person name="Maslanova I."/>
            <person name="Busse H.-J."/>
            <person name="Stankova E."/>
            <person name="Vrbovska V."/>
            <person name="Kovarovic V."/>
            <person name="Bartak M."/>
            <person name="Svec P."/>
            <person name="Pantucek R."/>
        </authorList>
    </citation>
    <scope>NUCLEOTIDE SEQUENCE [LARGE SCALE GENOMIC DNA]</scope>
    <source>
        <strain evidence="2 3">CCM 8694</strain>
    </source>
</reference>
<dbReference type="EMBL" id="WHJF01000108">
    <property type="protein sequence ID" value="NHZ66016.1"/>
    <property type="molecule type" value="Genomic_DNA"/>
</dbReference>
<gene>
    <name evidence="2" type="ORF">F1735_27605</name>
</gene>
<name>A0ABX0MTD5_9BURK</name>
<organism evidence="2 3">
    <name type="scientific">Massilia genomosp. 1</name>
    <dbReference type="NCBI Taxonomy" id="2609280"/>
    <lineage>
        <taxon>Bacteria</taxon>
        <taxon>Pseudomonadati</taxon>
        <taxon>Pseudomonadota</taxon>
        <taxon>Betaproteobacteria</taxon>
        <taxon>Burkholderiales</taxon>
        <taxon>Oxalobacteraceae</taxon>
        <taxon>Telluria group</taxon>
        <taxon>Massilia</taxon>
    </lineage>
</organism>
<accession>A0ABX0MTD5</accession>
<proteinExistence type="predicted"/>
<keyword evidence="1" id="KW-0472">Membrane</keyword>
<comment type="caution">
    <text evidence="2">The sequence shown here is derived from an EMBL/GenBank/DDBJ whole genome shotgun (WGS) entry which is preliminary data.</text>
</comment>
<sequence>MFLFGYEGIQDRGEFIKSTVRADGVVVRQRAGKHHVDVRFTTAKGEVVEYGQNGEISYEAGEKVSVLYYADHPRNHPSTDAFGALWGGSLTLFGMGVLTLFFSWLSIFKPEYSN</sequence>
<keyword evidence="3" id="KW-1185">Reference proteome</keyword>
<feature type="transmembrane region" description="Helical" evidence="1">
    <location>
        <begin position="84"/>
        <end position="108"/>
    </location>
</feature>
<evidence type="ECO:0000313" key="2">
    <source>
        <dbReference type="EMBL" id="NHZ66016.1"/>
    </source>
</evidence>
<evidence type="ECO:0000256" key="1">
    <source>
        <dbReference type="SAM" id="Phobius"/>
    </source>
</evidence>
<protein>
    <submittedName>
        <fullName evidence="2">DUF3592 domain-containing protein</fullName>
    </submittedName>
</protein>